<dbReference type="Proteomes" id="UP000244892">
    <property type="component" value="Chromosome"/>
</dbReference>
<dbReference type="EMBL" id="CP029210">
    <property type="protein sequence ID" value="AWI54073.1"/>
    <property type="molecule type" value="Genomic_DNA"/>
</dbReference>
<feature type="transmembrane region" description="Helical" evidence="1">
    <location>
        <begin position="90"/>
        <end position="116"/>
    </location>
</feature>
<sequence>MRLFAWGFAAFLALLWTAGAWMGAALTDWASAVLQSGDLTVEEVRRMPLPEMPEWLRRWADFFGLPAWRDAMVAALTVAQRHLPMLGEALAWLVPLIWVMWGVGLALLIAGTAGLLRLMGRHRRA</sequence>
<keyword evidence="1" id="KW-0472">Membrane</keyword>
<dbReference type="AlphaFoldDB" id="A0A2U8FSP4"/>
<evidence type="ECO:0000313" key="3">
    <source>
        <dbReference type="Proteomes" id="UP000244892"/>
    </source>
</evidence>
<dbReference type="KEGG" id="aon:DEH84_12050"/>
<gene>
    <name evidence="2" type="ORF">DEH84_12050</name>
</gene>
<evidence type="ECO:0000313" key="2">
    <source>
        <dbReference type="EMBL" id="AWI54073.1"/>
    </source>
</evidence>
<proteinExistence type="predicted"/>
<keyword evidence="1" id="KW-1133">Transmembrane helix</keyword>
<keyword evidence="3" id="KW-1185">Reference proteome</keyword>
<name>A0A2U8FSP4_9BURK</name>
<evidence type="ECO:0000256" key="1">
    <source>
        <dbReference type="SAM" id="Phobius"/>
    </source>
</evidence>
<reference evidence="2 3" key="1">
    <citation type="submission" date="2018-05" db="EMBL/GenBank/DDBJ databases">
        <title>complete genome sequence of Aquabacterium olei NBRC 110486.</title>
        <authorList>
            <person name="Tang B."/>
            <person name="Chang J."/>
            <person name="Zhang L."/>
            <person name="Yang H."/>
        </authorList>
    </citation>
    <scope>NUCLEOTIDE SEQUENCE [LARGE SCALE GENOMIC DNA]</scope>
    <source>
        <strain evidence="2 3">NBRC 110486</strain>
    </source>
</reference>
<accession>A0A2U8FSP4</accession>
<organism evidence="2 3">
    <name type="scientific">Aquabacterium olei</name>
    <dbReference type="NCBI Taxonomy" id="1296669"/>
    <lineage>
        <taxon>Bacteria</taxon>
        <taxon>Pseudomonadati</taxon>
        <taxon>Pseudomonadota</taxon>
        <taxon>Betaproteobacteria</taxon>
        <taxon>Burkholderiales</taxon>
        <taxon>Aquabacterium</taxon>
    </lineage>
</organism>
<keyword evidence="1" id="KW-0812">Transmembrane</keyword>
<protein>
    <submittedName>
        <fullName evidence="2">Uncharacterized protein</fullName>
    </submittedName>
</protein>